<evidence type="ECO:0000313" key="3">
    <source>
        <dbReference type="EMBL" id="MFA0810078.1"/>
    </source>
</evidence>
<dbReference type="Proteomes" id="UP001569428">
    <property type="component" value="Unassembled WGS sequence"/>
</dbReference>
<dbReference type="InterPro" id="IPR051781">
    <property type="entry name" value="Metallo-dep_Hydrolase"/>
</dbReference>
<dbReference type="Gene3D" id="3.20.20.140">
    <property type="entry name" value="Metal-dependent hydrolases"/>
    <property type="match status" value="1"/>
</dbReference>
<dbReference type="InterPro" id="IPR006680">
    <property type="entry name" value="Amidohydro-rel"/>
</dbReference>
<dbReference type="SUPFAM" id="SSF51338">
    <property type="entry name" value="Composite domain of metallo-dependent hydrolases"/>
    <property type="match status" value="1"/>
</dbReference>
<evidence type="ECO:0000259" key="2">
    <source>
        <dbReference type="Pfam" id="PF01979"/>
    </source>
</evidence>
<feature type="chain" id="PRO_5047419428" evidence="1">
    <location>
        <begin position="22"/>
        <end position="433"/>
    </location>
</feature>
<dbReference type="Gene3D" id="2.30.40.10">
    <property type="entry name" value="Urease, subunit C, domain 1"/>
    <property type="match status" value="1"/>
</dbReference>
<protein>
    <submittedName>
        <fullName evidence="3">Amidohydrolase family protein</fullName>
    </submittedName>
</protein>
<dbReference type="InterPro" id="IPR011059">
    <property type="entry name" value="Metal-dep_hydrolase_composite"/>
</dbReference>
<name>A0ABV4NX41_9GAMM</name>
<dbReference type="EMBL" id="JBGMEK010000005">
    <property type="protein sequence ID" value="MFA0810078.1"/>
    <property type="molecule type" value="Genomic_DNA"/>
</dbReference>
<dbReference type="RefSeq" id="WP_371837691.1">
    <property type="nucleotide sequence ID" value="NZ_JBGMEK010000005.1"/>
</dbReference>
<proteinExistence type="predicted"/>
<dbReference type="InterPro" id="IPR032466">
    <property type="entry name" value="Metal_Hydrolase"/>
</dbReference>
<dbReference type="SUPFAM" id="SSF51556">
    <property type="entry name" value="Metallo-dependent hydrolases"/>
    <property type="match status" value="1"/>
</dbReference>
<keyword evidence="1" id="KW-0732">Signal</keyword>
<feature type="domain" description="Amidohydrolase-related" evidence="2">
    <location>
        <begin position="253"/>
        <end position="391"/>
    </location>
</feature>
<dbReference type="PANTHER" id="PTHR43135">
    <property type="entry name" value="ALPHA-D-RIBOSE 1-METHYLPHOSPHONATE 5-TRIPHOSPHATE DIPHOSPHATASE"/>
    <property type="match status" value="1"/>
</dbReference>
<dbReference type="PANTHER" id="PTHR43135:SF3">
    <property type="entry name" value="ALPHA-D-RIBOSE 1-METHYLPHOSPHONATE 5-TRIPHOSPHATE DIPHOSPHATASE"/>
    <property type="match status" value="1"/>
</dbReference>
<organism evidence="3 4">
    <name type="scientific">Microbulbifer epialgicus</name>
    <dbReference type="NCBI Taxonomy" id="393907"/>
    <lineage>
        <taxon>Bacteria</taxon>
        <taxon>Pseudomonadati</taxon>
        <taxon>Pseudomonadota</taxon>
        <taxon>Gammaproteobacteria</taxon>
        <taxon>Cellvibrionales</taxon>
        <taxon>Microbulbiferaceae</taxon>
        <taxon>Microbulbifer</taxon>
    </lineage>
</organism>
<evidence type="ECO:0000313" key="4">
    <source>
        <dbReference type="Proteomes" id="UP001569428"/>
    </source>
</evidence>
<feature type="signal peptide" evidence="1">
    <location>
        <begin position="1"/>
        <end position="21"/>
    </location>
</feature>
<sequence>MKRVVVFCTLALGVLAASAQAESILIKGGKVHTLAGKGSLESADVLVVDGRVEQVGPSLSVSADRVIDAQGKVVTPGVIAPVSELGLVEISAASSTNDQSVTGESIGSAFNPLPAYNPKSTLIPFNRAGGVTSAVVFPGISTWDDGAIKAQRVFAGRSFAIKLNGEFDSIEAKDVAQKAYLGEAGAQLAGGSRANAYAKVEKALSEAKEYRENRAAIRRGEWRELDYSLADLEALQPVISGKEPLVITANRASDILGAIELAKASNVKLIVLGAAEGWMVADQLAEAQVPVVIDAINNLPISFSSLGARLDNAALLTKAGVKVAISGPDYASTHNVYLSRQSAGNAVAHGLPYEEALKSISSNVADIFNLQGGTLEQGAIADIVVWSGDPLEVTSYPEQVLIEGEPQSLVTRSTRLRDRHLKPTKGHGFGYQY</sequence>
<evidence type="ECO:0000256" key="1">
    <source>
        <dbReference type="SAM" id="SignalP"/>
    </source>
</evidence>
<reference evidence="3 4" key="1">
    <citation type="submission" date="2024-08" db="EMBL/GenBank/DDBJ databases">
        <authorList>
            <person name="Ishaq N."/>
        </authorList>
    </citation>
    <scope>NUCLEOTIDE SEQUENCE [LARGE SCALE GENOMIC DNA]</scope>
    <source>
        <strain evidence="3 4">DSM 18651</strain>
    </source>
</reference>
<gene>
    <name evidence="3" type="ORF">ACCI49_04025</name>
</gene>
<accession>A0ABV4NX41</accession>
<comment type="caution">
    <text evidence="3">The sequence shown here is derived from an EMBL/GenBank/DDBJ whole genome shotgun (WGS) entry which is preliminary data.</text>
</comment>
<dbReference type="Pfam" id="PF01979">
    <property type="entry name" value="Amidohydro_1"/>
    <property type="match status" value="1"/>
</dbReference>
<keyword evidence="4" id="KW-1185">Reference proteome</keyword>